<dbReference type="Proteomes" id="UP000278756">
    <property type="component" value="Chromosome 1"/>
</dbReference>
<dbReference type="PROSITE" id="PS50110">
    <property type="entry name" value="RESPONSE_REGULATORY"/>
    <property type="match status" value="1"/>
</dbReference>
<dbReference type="CDD" id="cd17557">
    <property type="entry name" value="REC_Rcp-like"/>
    <property type="match status" value="1"/>
</dbReference>
<dbReference type="Pfam" id="PF00072">
    <property type="entry name" value="Response_reg"/>
    <property type="match status" value="1"/>
</dbReference>
<proteinExistence type="predicted"/>
<accession>A0A3G9G0G8</accession>
<dbReference type="PANTHER" id="PTHR44520">
    <property type="entry name" value="RESPONSE REGULATOR RCP1-RELATED"/>
    <property type="match status" value="1"/>
</dbReference>
<dbReference type="RefSeq" id="WP_126421360.1">
    <property type="nucleotide sequence ID" value="NZ_AP018827.1"/>
</dbReference>
<dbReference type="InterPro" id="IPR052893">
    <property type="entry name" value="TCS_response_regulator"/>
</dbReference>
<name>A0A3G9G0G8_9CAUL</name>
<feature type="modified residue" description="4-aspartylphosphate" evidence="1">
    <location>
        <position position="73"/>
    </location>
</feature>
<gene>
    <name evidence="3" type="ORF">EM6_1375</name>
</gene>
<sequence>MMVPAFDDQFTLVMIEDDAGHARLIRKNLERAGIGNPVRHFEDGAAAIDYFFGEHLSAAQTAERHERTLVLLDLNIPHIDGYEILRRLKGDPSTRAIPVIVLTTTDNPREIDRCYELGCNVYITKPVEYDNFSDAIRKLGLMLAVVKVPNTLVK</sequence>
<dbReference type="InterPro" id="IPR011006">
    <property type="entry name" value="CheY-like_superfamily"/>
</dbReference>
<feature type="domain" description="Response regulatory" evidence="2">
    <location>
        <begin position="11"/>
        <end position="140"/>
    </location>
</feature>
<keyword evidence="1" id="KW-0597">Phosphoprotein</keyword>
<dbReference type="SMART" id="SM00448">
    <property type="entry name" value="REC"/>
    <property type="match status" value="1"/>
</dbReference>
<dbReference type="GO" id="GO:0000160">
    <property type="term" value="P:phosphorelay signal transduction system"/>
    <property type="evidence" value="ECO:0007669"/>
    <property type="project" value="InterPro"/>
</dbReference>
<reference evidence="4" key="2">
    <citation type="journal article" date="2017" name="Plant Physiol. Biochem.">
        <title>Differential oxidative and antioxidative response of duckweed Lemna minor toward plant growth promoting/inhibiting bacteria.</title>
        <authorList>
            <person name="Ishizawa H."/>
            <person name="Kuroda M."/>
            <person name="Morikawa M."/>
            <person name="Ike M."/>
        </authorList>
    </citation>
    <scope>NUCLEOTIDE SEQUENCE [LARGE SCALE GENOMIC DNA]</scope>
    <source>
        <strain evidence="4">M6</strain>
    </source>
</reference>
<evidence type="ECO:0000313" key="3">
    <source>
        <dbReference type="EMBL" id="BBF80790.1"/>
    </source>
</evidence>
<dbReference type="PANTHER" id="PTHR44520:SF2">
    <property type="entry name" value="RESPONSE REGULATOR RCP1"/>
    <property type="match status" value="1"/>
</dbReference>
<reference evidence="4" key="1">
    <citation type="journal article" date="2017" name="Biotechnol. Biofuels">
        <title>Evaluation of environmental bacterial communities as a factor affecting the growth of duckweed Lemna minor.</title>
        <authorList>
            <person name="Ishizawa H."/>
            <person name="Kuroda M."/>
            <person name="Morikawa M."/>
            <person name="Ike M."/>
        </authorList>
    </citation>
    <scope>NUCLEOTIDE SEQUENCE [LARGE SCALE GENOMIC DNA]</scope>
    <source>
        <strain evidence="4">M6</strain>
    </source>
</reference>
<dbReference type="SUPFAM" id="SSF52172">
    <property type="entry name" value="CheY-like"/>
    <property type="match status" value="1"/>
</dbReference>
<organism evidence="3 4">
    <name type="scientific">Asticcacaulis excentricus</name>
    <dbReference type="NCBI Taxonomy" id="78587"/>
    <lineage>
        <taxon>Bacteria</taxon>
        <taxon>Pseudomonadati</taxon>
        <taxon>Pseudomonadota</taxon>
        <taxon>Alphaproteobacteria</taxon>
        <taxon>Caulobacterales</taxon>
        <taxon>Caulobacteraceae</taxon>
        <taxon>Asticcacaulis</taxon>
    </lineage>
</organism>
<dbReference type="AlphaFoldDB" id="A0A3G9G0G8"/>
<dbReference type="OrthoDB" id="9793549at2"/>
<dbReference type="InterPro" id="IPR001789">
    <property type="entry name" value="Sig_transdc_resp-reg_receiver"/>
</dbReference>
<evidence type="ECO:0000259" key="2">
    <source>
        <dbReference type="PROSITE" id="PS50110"/>
    </source>
</evidence>
<dbReference type="EMBL" id="AP018827">
    <property type="protein sequence ID" value="BBF80790.1"/>
    <property type="molecule type" value="Genomic_DNA"/>
</dbReference>
<evidence type="ECO:0000313" key="4">
    <source>
        <dbReference type="Proteomes" id="UP000278756"/>
    </source>
</evidence>
<protein>
    <submittedName>
        <fullName evidence="3">CheY-like receiver</fullName>
    </submittedName>
</protein>
<evidence type="ECO:0000256" key="1">
    <source>
        <dbReference type="PROSITE-ProRule" id="PRU00169"/>
    </source>
</evidence>
<dbReference type="Gene3D" id="3.40.50.2300">
    <property type="match status" value="1"/>
</dbReference>